<feature type="transmembrane region" description="Helical" evidence="5">
    <location>
        <begin position="197"/>
        <end position="217"/>
    </location>
</feature>
<feature type="transmembrane region" description="Helical" evidence="5">
    <location>
        <begin position="361"/>
        <end position="386"/>
    </location>
</feature>
<proteinExistence type="inferred from homology"/>
<dbReference type="AlphaFoldDB" id="A0A5L8JQE0"/>
<feature type="domain" description="NADH:quinone oxidoreductase/Mrp antiporter transmembrane" evidence="7">
    <location>
        <begin position="120"/>
        <end position="409"/>
    </location>
</feature>
<evidence type="ECO:0000259" key="7">
    <source>
        <dbReference type="Pfam" id="PF00361"/>
    </source>
</evidence>
<keyword evidence="5" id="KW-0813">Transport</keyword>
<evidence type="ECO:0000313" key="11">
    <source>
        <dbReference type="Proteomes" id="UP000557842"/>
    </source>
</evidence>
<dbReference type="GO" id="GO:0048038">
    <property type="term" value="F:quinone binding"/>
    <property type="evidence" value="ECO:0007669"/>
    <property type="project" value="UniProtKB-KW"/>
</dbReference>
<evidence type="ECO:0000256" key="2">
    <source>
        <dbReference type="ARBA" id="ARBA00022692"/>
    </source>
</evidence>
<dbReference type="EMBL" id="AACCXM010000010">
    <property type="protein sequence ID" value="EAK0469353.1"/>
    <property type="molecule type" value="Genomic_DNA"/>
</dbReference>
<dbReference type="EC" id="7.1.1.-" evidence="5"/>
<keyword evidence="5" id="KW-1003">Cell membrane</keyword>
<dbReference type="PANTHER" id="PTHR22773">
    <property type="entry name" value="NADH DEHYDROGENASE"/>
    <property type="match status" value="1"/>
</dbReference>
<keyword evidence="5" id="KW-1278">Translocase</keyword>
<feature type="transmembrane region" description="Helical" evidence="5">
    <location>
        <begin position="72"/>
        <end position="91"/>
    </location>
</feature>
<evidence type="ECO:0000256" key="3">
    <source>
        <dbReference type="ARBA" id="ARBA00022989"/>
    </source>
</evidence>
<dbReference type="Pfam" id="PF00361">
    <property type="entry name" value="Proton_antipo_M"/>
    <property type="match status" value="1"/>
</dbReference>
<keyword evidence="5" id="KW-0520">NAD</keyword>
<feature type="transmembrane region" description="Helical" evidence="5">
    <location>
        <begin position="35"/>
        <end position="52"/>
    </location>
</feature>
<dbReference type="InterPro" id="IPR010096">
    <property type="entry name" value="NADH-Q_OxRdtase_suN/2"/>
</dbReference>
<reference evidence="10 11" key="1">
    <citation type="submission" date="2018-05" db="EMBL/GenBank/DDBJ databases">
        <authorList>
            <consortium name="PulseNet: The National Subtyping Network for Foodborne Disease Surveillance"/>
            <person name="Tarr C.L."/>
            <person name="Trees E."/>
            <person name="Katz L.S."/>
            <person name="Carleton-Romer H.A."/>
            <person name="Stroika S."/>
            <person name="Kucerova Z."/>
            <person name="Roache K.F."/>
            <person name="Sabol A.L."/>
            <person name="Besser J."/>
            <person name="Gerner-Smidt P."/>
        </authorList>
    </citation>
    <scope>NUCLEOTIDE SEQUENCE</scope>
    <source>
        <strain evidence="9">2014D-0197</strain>
        <strain evidence="8 11">2016D-0221</strain>
        <strain evidence="10">D4313</strain>
    </source>
</reference>
<comment type="similarity">
    <text evidence="5">Belongs to the complex I subunit 2 family.</text>
</comment>
<feature type="transmembrane region" description="Helical" evidence="5">
    <location>
        <begin position="229"/>
        <end position="255"/>
    </location>
</feature>
<evidence type="ECO:0000256" key="4">
    <source>
        <dbReference type="ARBA" id="ARBA00023136"/>
    </source>
</evidence>
<dbReference type="EMBL" id="AABQDW010000016">
    <property type="protein sequence ID" value="EAI5408602.1"/>
    <property type="molecule type" value="Genomic_DNA"/>
</dbReference>
<dbReference type="GO" id="GO:0042773">
    <property type="term" value="P:ATP synthesis coupled electron transport"/>
    <property type="evidence" value="ECO:0007669"/>
    <property type="project" value="InterPro"/>
</dbReference>
<name>A0A5L8JQE0_CAMFE</name>
<dbReference type="HAMAP" id="MF_00445">
    <property type="entry name" value="NDH1_NuoN_1"/>
    <property type="match status" value="1"/>
</dbReference>
<dbReference type="GO" id="GO:0050136">
    <property type="term" value="F:NADH dehydrogenase (quinone) (non-electrogenic) activity"/>
    <property type="evidence" value="ECO:0007669"/>
    <property type="project" value="UniProtKB-UniRule"/>
</dbReference>
<comment type="subcellular location">
    <subcellularLocation>
        <location evidence="5">Cell membrane</location>
        <topology evidence="5">Multi-pass membrane protein</topology>
    </subcellularLocation>
    <subcellularLocation>
        <location evidence="1">Endomembrane system</location>
        <topology evidence="1">Multi-pass membrane protein</topology>
    </subcellularLocation>
    <subcellularLocation>
        <location evidence="6">Membrane</location>
        <topology evidence="6">Multi-pass membrane protein</topology>
    </subcellularLocation>
</comment>
<evidence type="ECO:0000313" key="10">
    <source>
        <dbReference type="EMBL" id="EAK0469353.1"/>
    </source>
</evidence>
<dbReference type="EMBL" id="AACCXK010000016">
    <property type="protein sequence ID" value="EAK0453581.1"/>
    <property type="molecule type" value="Genomic_DNA"/>
</dbReference>
<keyword evidence="5" id="KW-0830">Ubiquinone</keyword>
<evidence type="ECO:0000256" key="5">
    <source>
        <dbReference type="HAMAP-Rule" id="MF_00445"/>
    </source>
</evidence>
<keyword evidence="5" id="KW-0874">Quinone</keyword>
<feature type="transmembrane region" description="Helical" evidence="5">
    <location>
        <begin position="398"/>
        <end position="422"/>
    </location>
</feature>
<feature type="transmembrane region" description="Helical" evidence="5">
    <location>
        <begin position="442"/>
        <end position="468"/>
    </location>
</feature>
<evidence type="ECO:0000256" key="6">
    <source>
        <dbReference type="RuleBase" id="RU000320"/>
    </source>
</evidence>
<dbReference type="GO" id="GO:0008137">
    <property type="term" value="F:NADH dehydrogenase (ubiquinone) activity"/>
    <property type="evidence" value="ECO:0007669"/>
    <property type="project" value="InterPro"/>
</dbReference>
<feature type="transmembrane region" description="Helical" evidence="5">
    <location>
        <begin position="157"/>
        <end position="177"/>
    </location>
</feature>
<feature type="transmembrane region" description="Helical" evidence="5">
    <location>
        <begin position="319"/>
        <end position="340"/>
    </location>
</feature>
<keyword evidence="3 5" id="KW-1133">Transmembrane helix</keyword>
<dbReference type="InterPro" id="IPR001750">
    <property type="entry name" value="ND/Mrp_TM"/>
</dbReference>
<dbReference type="Proteomes" id="UP000557842">
    <property type="component" value="Unassembled WGS sequence"/>
</dbReference>
<organism evidence="10">
    <name type="scientific">Campylobacter fetus</name>
    <dbReference type="NCBI Taxonomy" id="196"/>
    <lineage>
        <taxon>Bacteria</taxon>
        <taxon>Pseudomonadati</taxon>
        <taxon>Campylobacterota</taxon>
        <taxon>Epsilonproteobacteria</taxon>
        <taxon>Campylobacterales</taxon>
        <taxon>Campylobacteraceae</taxon>
        <taxon>Campylobacter</taxon>
    </lineage>
</organism>
<evidence type="ECO:0000313" key="8">
    <source>
        <dbReference type="EMBL" id="EAI5408602.1"/>
    </source>
</evidence>
<comment type="subunit">
    <text evidence="5">NDH-1 is composed of 14 different subunits. Subunits NuoA, H, J, K, L, M, N constitute the membrane sector of the complex.</text>
</comment>
<sequence length="469" mass="52052">MIALLPFILSLAATFINIFLCVTNISKRYSINLNILFWVIIFISFFIVRSNFSNDFLMDFATPFISLDEFSFCFGVVLSALMIIFLISSFYSDDEKFYKQEMFALASLASFGLLAMSLSVELILTLIFLEVASISIYAMIAMNSIEYKSVEAAFKYFLLSSFMSAFYLLGAAFVFGVAGSTKYSFIATGLNSDFLSIIGMILVLSMMFFKIAIFGFYRWSIDVYYGSNLNIAGFLASAFKLASFAILIKLCFLYPGNNIEILQGIFAILAILSMFAGNLLSLKETNVKKILIAAGIVHSGYIFINLSSVGASVSIYPAIFYLSTYTIVVGFSFAILNGLFGDREIKISDLNGLYKVRPTEAFALTVICLSFIGFPYSVGFLGKLFIFSSAVESGKTYLAIFGIINTIFSVYYYLKIIISIYFSENKTALSCADSKKFGLKLLALSSILFIILEGSGIFSIISFLNLFIR</sequence>
<accession>A0A5L8JQE0</accession>
<gene>
    <name evidence="5" type="primary">nuoN</name>
    <name evidence="9" type="ORF">AAH17_07965</name>
    <name evidence="10" type="ORF">AAH24_08310</name>
    <name evidence="8" type="ORF">BVH53_07845</name>
</gene>
<keyword evidence="2 5" id="KW-0812">Transmembrane</keyword>
<comment type="function">
    <text evidence="5">NDH-1 shuttles electrons from NADH, via FMN and iron-sulfur (Fe-S) centers, to quinones in the respiratory chain. The immediate electron acceptor for the enzyme in this species is believed to be ubiquinone. Couples the redox reaction to proton translocation (for every two electrons transferred, four hydrogen ions are translocated across the cytoplasmic membrane), and thus conserves the redox energy in a proton gradient.</text>
</comment>
<feature type="transmembrane region" description="Helical" evidence="5">
    <location>
        <begin position="261"/>
        <end position="280"/>
    </location>
</feature>
<feature type="transmembrane region" description="Helical" evidence="5">
    <location>
        <begin position="103"/>
        <end position="120"/>
    </location>
</feature>
<comment type="catalytic activity">
    <reaction evidence="5">
        <text>a quinone + NADH + 5 H(+)(in) = a quinol + NAD(+) + 4 H(+)(out)</text>
        <dbReference type="Rhea" id="RHEA:57888"/>
        <dbReference type="ChEBI" id="CHEBI:15378"/>
        <dbReference type="ChEBI" id="CHEBI:24646"/>
        <dbReference type="ChEBI" id="CHEBI:57540"/>
        <dbReference type="ChEBI" id="CHEBI:57945"/>
        <dbReference type="ChEBI" id="CHEBI:132124"/>
    </reaction>
</comment>
<feature type="transmembrane region" description="Helical" evidence="5">
    <location>
        <begin position="6"/>
        <end position="23"/>
    </location>
</feature>
<dbReference type="GO" id="GO:0005886">
    <property type="term" value="C:plasma membrane"/>
    <property type="evidence" value="ECO:0007669"/>
    <property type="project" value="UniProtKB-SubCell"/>
</dbReference>
<keyword evidence="4 5" id="KW-0472">Membrane</keyword>
<evidence type="ECO:0000256" key="1">
    <source>
        <dbReference type="ARBA" id="ARBA00004127"/>
    </source>
</evidence>
<comment type="caution">
    <text evidence="10">The sequence shown here is derived from an EMBL/GenBank/DDBJ whole genome shotgun (WGS) entry which is preliminary data.</text>
</comment>
<evidence type="ECO:0000313" key="9">
    <source>
        <dbReference type="EMBL" id="EAK0453581.1"/>
    </source>
</evidence>
<dbReference type="GO" id="GO:0012505">
    <property type="term" value="C:endomembrane system"/>
    <property type="evidence" value="ECO:0007669"/>
    <property type="project" value="UniProtKB-SubCell"/>
</dbReference>
<feature type="transmembrane region" description="Helical" evidence="5">
    <location>
        <begin position="292"/>
        <end position="313"/>
    </location>
</feature>
<feature type="transmembrane region" description="Helical" evidence="5">
    <location>
        <begin position="126"/>
        <end position="145"/>
    </location>
</feature>
<protein>
    <recommendedName>
        <fullName evidence="5">NADH-quinone oxidoreductase subunit N</fullName>
        <ecNumber evidence="5">7.1.1.-</ecNumber>
    </recommendedName>
    <alternativeName>
        <fullName evidence="5">NADH dehydrogenase I subunit N</fullName>
    </alternativeName>
    <alternativeName>
        <fullName evidence="5">NDH-1 subunit N</fullName>
    </alternativeName>
</protein>
<dbReference type="RefSeq" id="WP_038452668.1">
    <property type="nucleotide sequence ID" value="NZ_AABUZP020000061.1"/>
</dbReference>